<keyword evidence="13" id="KW-1185">Reference proteome</keyword>
<evidence type="ECO:0000256" key="9">
    <source>
        <dbReference type="SAM" id="MobiDB-lite"/>
    </source>
</evidence>
<dbReference type="InterPro" id="IPR037382">
    <property type="entry name" value="Rsc/polybromo"/>
</dbReference>
<keyword evidence="5 8" id="KW-0103">Bromodomain</keyword>
<dbReference type="Pfam" id="PF00439">
    <property type="entry name" value="Bromodomain"/>
    <property type="match status" value="1"/>
</dbReference>
<dbReference type="AlphaFoldDB" id="A0AAD7AVD5"/>
<protein>
    <submittedName>
        <fullName evidence="12">Uncharacterized protein</fullName>
    </submittedName>
</protein>
<evidence type="ECO:0000256" key="4">
    <source>
        <dbReference type="ARBA" id="ARBA00023015"/>
    </source>
</evidence>
<comment type="subcellular location">
    <subcellularLocation>
        <location evidence="1">Nucleus</location>
    </subcellularLocation>
</comment>
<feature type="compositionally biased region" description="Pro residues" evidence="9">
    <location>
        <begin position="141"/>
        <end position="155"/>
    </location>
</feature>
<evidence type="ECO:0000259" key="10">
    <source>
        <dbReference type="PROSITE" id="PS50014"/>
    </source>
</evidence>
<feature type="compositionally biased region" description="Pro residues" evidence="9">
    <location>
        <begin position="115"/>
        <end position="125"/>
    </location>
</feature>
<feature type="domain" description="Bromo" evidence="10">
    <location>
        <begin position="26"/>
        <end position="96"/>
    </location>
</feature>
<keyword evidence="3" id="KW-0156">Chromatin regulator</keyword>
<dbReference type="PRINTS" id="PR00503">
    <property type="entry name" value="BROMODOMAIN"/>
</dbReference>
<keyword evidence="2" id="KW-0677">Repeat</keyword>
<dbReference type="InterPro" id="IPR001025">
    <property type="entry name" value="BAH_dom"/>
</dbReference>
<keyword evidence="7" id="KW-0539">Nucleus</keyword>
<dbReference type="GO" id="GO:0003682">
    <property type="term" value="F:chromatin binding"/>
    <property type="evidence" value="ECO:0007669"/>
    <property type="project" value="InterPro"/>
</dbReference>
<evidence type="ECO:0000256" key="5">
    <source>
        <dbReference type="ARBA" id="ARBA00023117"/>
    </source>
</evidence>
<comment type="caution">
    <text evidence="12">The sequence shown here is derived from an EMBL/GenBank/DDBJ whole genome shotgun (WGS) entry which is preliminary data.</text>
</comment>
<dbReference type="InterPro" id="IPR043151">
    <property type="entry name" value="BAH_sf"/>
</dbReference>
<feature type="region of interest" description="Disordered" evidence="9">
    <location>
        <begin position="182"/>
        <end position="219"/>
    </location>
</feature>
<reference evidence="12" key="1">
    <citation type="submission" date="2023-03" db="EMBL/GenBank/DDBJ databases">
        <title>Massive genome expansion in bonnet fungi (Mycena s.s.) driven by repeated elements and novel gene families across ecological guilds.</title>
        <authorList>
            <consortium name="Lawrence Berkeley National Laboratory"/>
            <person name="Harder C.B."/>
            <person name="Miyauchi S."/>
            <person name="Viragh M."/>
            <person name="Kuo A."/>
            <person name="Thoen E."/>
            <person name="Andreopoulos B."/>
            <person name="Lu D."/>
            <person name="Skrede I."/>
            <person name="Drula E."/>
            <person name="Henrissat B."/>
            <person name="Morin E."/>
            <person name="Kohler A."/>
            <person name="Barry K."/>
            <person name="LaButti K."/>
            <person name="Morin E."/>
            <person name="Salamov A."/>
            <person name="Lipzen A."/>
            <person name="Mereny Z."/>
            <person name="Hegedus B."/>
            <person name="Baldrian P."/>
            <person name="Stursova M."/>
            <person name="Weitz H."/>
            <person name="Taylor A."/>
            <person name="Grigoriev I.V."/>
            <person name="Nagy L.G."/>
            <person name="Martin F."/>
            <person name="Kauserud H."/>
        </authorList>
    </citation>
    <scope>NUCLEOTIDE SEQUENCE</scope>
    <source>
        <strain evidence="12">CBHHK002</strain>
    </source>
</reference>
<keyword evidence="6" id="KW-0804">Transcription</keyword>
<feature type="compositionally biased region" description="Acidic residues" evidence="9">
    <location>
        <begin position="195"/>
        <end position="212"/>
    </location>
</feature>
<dbReference type="Proteomes" id="UP001218218">
    <property type="component" value="Unassembled WGS sequence"/>
</dbReference>
<dbReference type="InterPro" id="IPR036427">
    <property type="entry name" value="Bromodomain-like_sf"/>
</dbReference>
<dbReference type="GO" id="GO:0006338">
    <property type="term" value="P:chromatin remodeling"/>
    <property type="evidence" value="ECO:0007669"/>
    <property type="project" value="InterPro"/>
</dbReference>
<evidence type="ECO:0000256" key="7">
    <source>
        <dbReference type="ARBA" id="ARBA00023242"/>
    </source>
</evidence>
<feature type="region of interest" description="Disordered" evidence="9">
    <location>
        <begin position="626"/>
        <end position="662"/>
    </location>
</feature>
<organism evidence="12 13">
    <name type="scientific">Mycena albidolilacea</name>
    <dbReference type="NCBI Taxonomy" id="1033008"/>
    <lineage>
        <taxon>Eukaryota</taxon>
        <taxon>Fungi</taxon>
        <taxon>Dikarya</taxon>
        <taxon>Basidiomycota</taxon>
        <taxon>Agaricomycotina</taxon>
        <taxon>Agaricomycetes</taxon>
        <taxon>Agaricomycetidae</taxon>
        <taxon>Agaricales</taxon>
        <taxon>Marasmiineae</taxon>
        <taxon>Mycenaceae</taxon>
        <taxon>Mycena</taxon>
    </lineage>
</organism>
<feature type="region of interest" description="Disordered" evidence="9">
    <location>
        <begin position="112"/>
        <end position="162"/>
    </location>
</feature>
<dbReference type="GO" id="GO:0016586">
    <property type="term" value="C:RSC-type complex"/>
    <property type="evidence" value="ECO:0007669"/>
    <property type="project" value="InterPro"/>
</dbReference>
<feature type="domain" description="BAH" evidence="11">
    <location>
        <begin position="385"/>
        <end position="514"/>
    </location>
</feature>
<name>A0AAD7AVD5_9AGAR</name>
<dbReference type="PROSITE" id="PS50014">
    <property type="entry name" value="BROMODOMAIN_2"/>
    <property type="match status" value="1"/>
</dbReference>
<dbReference type="CDD" id="cd04369">
    <property type="entry name" value="Bromodomain"/>
    <property type="match status" value="1"/>
</dbReference>
<evidence type="ECO:0000259" key="11">
    <source>
        <dbReference type="PROSITE" id="PS51038"/>
    </source>
</evidence>
<evidence type="ECO:0000313" key="13">
    <source>
        <dbReference type="Proteomes" id="UP001218218"/>
    </source>
</evidence>
<dbReference type="SUPFAM" id="SSF47370">
    <property type="entry name" value="Bromodomain"/>
    <property type="match status" value="1"/>
</dbReference>
<dbReference type="Gene3D" id="2.30.30.490">
    <property type="match status" value="1"/>
</dbReference>
<dbReference type="EMBL" id="JARIHO010000001">
    <property type="protein sequence ID" value="KAJ7368716.1"/>
    <property type="molecule type" value="Genomic_DNA"/>
</dbReference>
<dbReference type="SMART" id="SM00297">
    <property type="entry name" value="BROMO"/>
    <property type="match status" value="1"/>
</dbReference>
<accession>A0AAD7AVD5</accession>
<keyword evidence="4" id="KW-0805">Transcription regulation</keyword>
<evidence type="ECO:0000256" key="1">
    <source>
        <dbReference type="ARBA" id="ARBA00004123"/>
    </source>
</evidence>
<dbReference type="Gene3D" id="1.20.920.10">
    <property type="entry name" value="Bromodomain-like"/>
    <property type="match status" value="1"/>
</dbReference>
<dbReference type="PANTHER" id="PTHR16062:SF13">
    <property type="entry name" value="CHROMATIN STRUCTURE-REMODELING COMPLEX SUBUNIT RSC4"/>
    <property type="match status" value="1"/>
</dbReference>
<evidence type="ECO:0000256" key="6">
    <source>
        <dbReference type="ARBA" id="ARBA00023163"/>
    </source>
</evidence>
<evidence type="ECO:0000313" key="12">
    <source>
        <dbReference type="EMBL" id="KAJ7368716.1"/>
    </source>
</evidence>
<dbReference type="PANTHER" id="PTHR16062">
    <property type="entry name" value="SWI/SNF-RELATED"/>
    <property type="match status" value="1"/>
</dbReference>
<dbReference type="PROSITE" id="PS51038">
    <property type="entry name" value="BAH"/>
    <property type="match status" value="1"/>
</dbReference>
<sequence>MGITAAQKKAIEEVMEILLKAQGFRPKRQLAGMFLELVDRDDWKDYYEVIPEPRCLDGIQSMLEKNKYKDALDVYTDLSLVFLNALFYNEPDSQIAADAQTLKDRLEAEWKARPLPTPRESPPPTSAQKVHEPKPKKTRPQPQPTPAPKLNPPAAAPTLTVPQPSTSTFVYSKPIPIHPAPVVVSPVAPPPPELPEPESESEEEDWTDDEYDPPPGAPTDIQIVRQLERGLPRYNLVLGADGGWMADVKHDRHLEIMQAIKAYREANVKLSTVLEPGIPEDKLTISFRLLESRSRSKTFYTSSSSFDADVARMFENARRYYLGRCNSVAGVGGDEWSRVVALQRIAHVLTSPHAPSLPLAEPIVIPPPLRSPGAHALDSVMHKGFVLRPKDYVHVVSGAETEGETMGRPFMGRITACWRDDAGEGGVSVRWYIRADEISHLMPTRSTGPIQGEVIQTDKITHHPVLDVIERVACQHISAASRGRPRAPAWYPGWPLYVCAHRYDAVRARVRRILRAEWYNNDSAEGNGSDAPLDLFERPVRLGGQRKKQGAVVDRSVVTAGGVAVSAVDKLGPETTRHFERDPTTGEVLWFPGPPLHVARAPPPRHRLEYLHFLAKKYRPDAEAEVVSVKSEPLPDSTEKPTVNGNGNGNGVVDDPMGSDDARAQSVDADMVVISKEADAGAELVGVEPPAKRQKVEEKYLSASERIREALKAVEVEL</sequence>
<dbReference type="InterPro" id="IPR001487">
    <property type="entry name" value="Bromodomain"/>
</dbReference>
<evidence type="ECO:0000256" key="8">
    <source>
        <dbReference type="PROSITE-ProRule" id="PRU00035"/>
    </source>
</evidence>
<proteinExistence type="predicted"/>
<dbReference type="GO" id="GO:0006368">
    <property type="term" value="P:transcription elongation by RNA polymerase II"/>
    <property type="evidence" value="ECO:0007669"/>
    <property type="project" value="TreeGrafter"/>
</dbReference>
<gene>
    <name evidence="12" type="ORF">DFH08DRAFT_1071367</name>
</gene>
<evidence type="ECO:0000256" key="2">
    <source>
        <dbReference type="ARBA" id="ARBA00022737"/>
    </source>
</evidence>
<evidence type="ECO:0000256" key="3">
    <source>
        <dbReference type="ARBA" id="ARBA00022853"/>
    </source>
</evidence>